<keyword evidence="2" id="KW-1185">Reference proteome</keyword>
<organism evidence="1 2">
    <name type="scientific">Pseudomonas aphyarum</name>
    <dbReference type="NCBI Taxonomy" id="2942629"/>
    <lineage>
        <taxon>Bacteria</taxon>
        <taxon>Pseudomonadati</taxon>
        <taxon>Pseudomonadota</taxon>
        <taxon>Gammaproteobacteria</taxon>
        <taxon>Pseudomonadales</taxon>
        <taxon>Pseudomonadaceae</taxon>
        <taxon>Pseudomonas</taxon>
    </lineage>
</organism>
<evidence type="ECO:0000313" key="1">
    <source>
        <dbReference type="EMBL" id="MDD1125122.1"/>
    </source>
</evidence>
<comment type="caution">
    <text evidence="1">The sequence shown here is derived from an EMBL/GenBank/DDBJ whole genome shotgun (WGS) entry which is preliminary data.</text>
</comment>
<dbReference type="Proteomes" id="UP001150531">
    <property type="component" value="Unassembled WGS sequence"/>
</dbReference>
<proteinExistence type="predicted"/>
<protein>
    <submittedName>
        <fullName evidence="1">BrnA antitoxin family protein</fullName>
    </submittedName>
</protein>
<dbReference type="Pfam" id="PF14384">
    <property type="entry name" value="BrnA_antitoxin"/>
    <property type="match status" value="1"/>
</dbReference>
<reference evidence="1" key="1">
    <citation type="submission" date="2022-05" db="EMBL/GenBank/DDBJ databases">
        <title>Novel Pseudomonas spp. Isolated from a Rainbow Trout Aquaculture Facility.</title>
        <authorList>
            <person name="Testerman T."/>
            <person name="Graf J."/>
        </authorList>
    </citation>
    <scope>NUCLEOTIDE SEQUENCE</scope>
    <source>
        <strain evidence="1">ID386</strain>
    </source>
</reference>
<dbReference type="EMBL" id="JAMDGS010000007">
    <property type="protein sequence ID" value="MDD1125122.1"/>
    <property type="molecule type" value="Genomic_DNA"/>
</dbReference>
<name>A0ABT5PMK5_9PSED</name>
<dbReference type="InterPro" id="IPR025528">
    <property type="entry name" value="BrnA_antitoxin"/>
</dbReference>
<gene>
    <name evidence="1" type="ORF">M5G18_10990</name>
</gene>
<evidence type="ECO:0000313" key="2">
    <source>
        <dbReference type="Proteomes" id="UP001150531"/>
    </source>
</evidence>
<dbReference type="RefSeq" id="WP_273900011.1">
    <property type="nucleotide sequence ID" value="NZ_JAMDGS010000007.1"/>
</dbReference>
<accession>A0ABT5PMK5</accession>
<sequence length="109" mass="11930">MKDEYDFSEGKRGAIAPTKGKTRITIMLDDAVIEAAREVAESEGYGYQTVINNTLRHALLSSRGATDELEHSSGQLKQGITATDLKSLEKKLSAAVNEIRRVLEPEAKP</sequence>